<dbReference type="EMBL" id="MU003497">
    <property type="protein sequence ID" value="KAF2474705.1"/>
    <property type="molecule type" value="Genomic_DNA"/>
</dbReference>
<proteinExistence type="predicted"/>
<evidence type="ECO:0000313" key="2">
    <source>
        <dbReference type="Proteomes" id="UP000799755"/>
    </source>
</evidence>
<gene>
    <name evidence="1" type="ORF">BDR25DRAFT_351226</name>
</gene>
<comment type="caution">
    <text evidence="1">The sequence shown here is derived from an EMBL/GenBank/DDBJ whole genome shotgun (WGS) entry which is preliminary data.</text>
</comment>
<organism evidence="1 2">
    <name type="scientific">Lindgomyces ingoldianus</name>
    <dbReference type="NCBI Taxonomy" id="673940"/>
    <lineage>
        <taxon>Eukaryota</taxon>
        <taxon>Fungi</taxon>
        <taxon>Dikarya</taxon>
        <taxon>Ascomycota</taxon>
        <taxon>Pezizomycotina</taxon>
        <taxon>Dothideomycetes</taxon>
        <taxon>Pleosporomycetidae</taxon>
        <taxon>Pleosporales</taxon>
        <taxon>Lindgomycetaceae</taxon>
        <taxon>Lindgomyces</taxon>
    </lineage>
</organism>
<protein>
    <submittedName>
        <fullName evidence="1">Uncharacterized protein</fullName>
    </submittedName>
</protein>
<evidence type="ECO:0000313" key="1">
    <source>
        <dbReference type="EMBL" id="KAF2474705.1"/>
    </source>
</evidence>
<dbReference type="Proteomes" id="UP000799755">
    <property type="component" value="Unassembled WGS sequence"/>
</dbReference>
<name>A0ACB6R6M6_9PLEO</name>
<accession>A0ACB6R6M6</accession>
<sequence>MFPTKRVAYAAENGGRIPPHARLSKTEPHPEQIQQAHELALSQQGLKMGLISLWEFSDHNLPWLSSLNPCRQYCLPAAWLSDSLTTASTVIILWHLCWSAFHAMLALLILLQNFITGELILDNLAKRRDQQRLYQALII</sequence>
<keyword evidence="2" id="KW-1185">Reference proteome</keyword>
<reference evidence="1" key="1">
    <citation type="journal article" date="2020" name="Stud. Mycol.">
        <title>101 Dothideomycetes genomes: a test case for predicting lifestyles and emergence of pathogens.</title>
        <authorList>
            <person name="Haridas S."/>
            <person name="Albert R."/>
            <person name="Binder M."/>
            <person name="Bloem J."/>
            <person name="Labutti K."/>
            <person name="Salamov A."/>
            <person name="Andreopoulos B."/>
            <person name="Baker S."/>
            <person name="Barry K."/>
            <person name="Bills G."/>
            <person name="Bluhm B."/>
            <person name="Cannon C."/>
            <person name="Castanera R."/>
            <person name="Culley D."/>
            <person name="Daum C."/>
            <person name="Ezra D."/>
            <person name="Gonzalez J."/>
            <person name="Henrissat B."/>
            <person name="Kuo A."/>
            <person name="Liang C."/>
            <person name="Lipzen A."/>
            <person name="Lutzoni F."/>
            <person name="Magnuson J."/>
            <person name="Mondo S."/>
            <person name="Nolan M."/>
            <person name="Ohm R."/>
            <person name="Pangilinan J."/>
            <person name="Park H.-J."/>
            <person name="Ramirez L."/>
            <person name="Alfaro M."/>
            <person name="Sun H."/>
            <person name="Tritt A."/>
            <person name="Yoshinaga Y."/>
            <person name="Zwiers L.-H."/>
            <person name="Turgeon B."/>
            <person name="Goodwin S."/>
            <person name="Spatafora J."/>
            <person name="Crous P."/>
            <person name="Grigoriev I."/>
        </authorList>
    </citation>
    <scope>NUCLEOTIDE SEQUENCE</scope>
    <source>
        <strain evidence="1">ATCC 200398</strain>
    </source>
</reference>